<evidence type="ECO:0000313" key="3">
    <source>
        <dbReference type="Proteomes" id="UP000327468"/>
    </source>
</evidence>
<keyword evidence="1" id="KW-0472">Membrane</keyword>
<dbReference type="PANTHER" id="PTHR33444">
    <property type="entry name" value="SI:DKEY-19B23.12-RELATED"/>
    <property type="match status" value="1"/>
</dbReference>
<dbReference type="EMBL" id="VFJC01000005">
    <property type="protein sequence ID" value="KAB5579317.1"/>
    <property type="molecule type" value="Genomic_DNA"/>
</dbReference>
<sequence length="168" mass="19297">MVFVSDIIFVFSSIFTGRIRILLSLLPIVIIGLGAKHIYDCPKQPMVPVYLLVGGSVCLMIQILPFLYCSQSNGQPFLLCQILKMLLLIFCPIWLLTGSIFVYMAYEPNYDFRLSADYCERTVYKFAFWITNAIYLAILIALLVLCCSWLQKFCNKRAQKQCHIRTVS</sequence>
<protein>
    <recommendedName>
        <fullName evidence="4">G-protein coupled receptors family 1 profile domain-containing protein</fullName>
    </recommendedName>
</protein>
<keyword evidence="1" id="KW-0812">Transmembrane</keyword>
<dbReference type="Proteomes" id="UP000327468">
    <property type="component" value="Chromosome 4"/>
</dbReference>
<feature type="transmembrane region" description="Helical" evidence="1">
    <location>
        <begin position="51"/>
        <end position="70"/>
    </location>
</feature>
<proteinExistence type="predicted"/>
<dbReference type="PANTHER" id="PTHR33444:SF2">
    <property type="entry name" value="MARVEL DOMAIN-CONTAINING PROTEIN"/>
    <property type="match status" value="1"/>
</dbReference>
<name>A0A5N5PK80_PANHP</name>
<evidence type="ECO:0000256" key="1">
    <source>
        <dbReference type="SAM" id="Phobius"/>
    </source>
</evidence>
<evidence type="ECO:0008006" key="4">
    <source>
        <dbReference type="Google" id="ProtNLM"/>
    </source>
</evidence>
<dbReference type="AlphaFoldDB" id="A0A5N5PK80"/>
<organism evidence="2 3">
    <name type="scientific">Pangasianodon hypophthalmus</name>
    <name type="common">Striped catfish</name>
    <name type="synonym">Helicophagus hypophthalmus</name>
    <dbReference type="NCBI Taxonomy" id="310915"/>
    <lineage>
        <taxon>Eukaryota</taxon>
        <taxon>Metazoa</taxon>
        <taxon>Chordata</taxon>
        <taxon>Craniata</taxon>
        <taxon>Vertebrata</taxon>
        <taxon>Euteleostomi</taxon>
        <taxon>Actinopterygii</taxon>
        <taxon>Neopterygii</taxon>
        <taxon>Teleostei</taxon>
        <taxon>Ostariophysi</taxon>
        <taxon>Siluriformes</taxon>
        <taxon>Pangasiidae</taxon>
        <taxon>Pangasianodon</taxon>
    </lineage>
</organism>
<keyword evidence="3" id="KW-1185">Reference proteome</keyword>
<accession>A0A5N5PK80</accession>
<feature type="transmembrane region" description="Helical" evidence="1">
    <location>
        <begin position="82"/>
        <end position="106"/>
    </location>
</feature>
<gene>
    <name evidence="2" type="ORF">PHYPO_G00193690</name>
</gene>
<dbReference type="InterPro" id="IPR040350">
    <property type="entry name" value="TMEM272"/>
</dbReference>
<comment type="caution">
    <text evidence="2">The sequence shown here is derived from an EMBL/GenBank/DDBJ whole genome shotgun (WGS) entry which is preliminary data.</text>
</comment>
<evidence type="ECO:0000313" key="2">
    <source>
        <dbReference type="EMBL" id="KAB5579317.1"/>
    </source>
</evidence>
<keyword evidence="1" id="KW-1133">Transmembrane helix</keyword>
<feature type="transmembrane region" description="Helical" evidence="1">
    <location>
        <begin position="126"/>
        <end position="150"/>
    </location>
</feature>
<reference evidence="2 3" key="1">
    <citation type="submission" date="2019-06" db="EMBL/GenBank/DDBJ databases">
        <title>A chromosome-scale genome assembly of the striped catfish, Pangasianodon hypophthalmus.</title>
        <authorList>
            <person name="Wen M."/>
            <person name="Zahm M."/>
            <person name="Roques C."/>
            <person name="Cabau C."/>
            <person name="Klopp C."/>
            <person name="Donnadieu C."/>
            <person name="Jouanno E."/>
            <person name="Avarre J.-C."/>
            <person name="Campet M."/>
            <person name="Ha T.T.T."/>
            <person name="Dugue R."/>
            <person name="Lampietro C."/>
            <person name="Louis A."/>
            <person name="Herpin A."/>
            <person name="Echchiki A."/>
            <person name="Berthelot C."/>
            <person name="Parey E."/>
            <person name="Roest-Crollius H."/>
            <person name="Braasch I."/>
            <person name="Postlethwait J."/>
            <person name="Bobe J."/>
            <person name="Montfort J."/>
            <person name="Bouchez O."/>
            <person name="Begum T."/>
            <person name="Schartl M."/>
            <person name="Guiguen Y."/>
        </authorList>
    </citation>
    <scope>NUCLEOTIDE SEQUENCE [LARGE SCALE GENOMIC DNA]</scope>
    <source>
        <strain evidence="2 3">Indonesia</strain>
        <tissue evidence="2">Blood</tissue>
    </source>
</reference>